<sequence length="71" mass="7731">RWTGRRRTRGPSAARARGRGGWPRAWPLPSPAPTTALRAALARLDALESDNAGVEVVDLNDDEYGSTDEED</sequence>
<accession>A0A453KE35</accession>
<reference evidence="3" key="1">
    <citation type="journal article" date="2014" name="Science">
        <title>Ancient hybridizations among the ancestral genomes of bread wheat.</title>
        <authorList>
            <consortium name="International Wheat Genome Sequencing Consortium,"/>
            <person name="Marcussen T."/>
            <person name="Sandve S.R."/>
            <person name="Heier L."/>
            <person name="Spannagl M."/>
            <person name="Pfeifer M."/>
            <person name="Jakobsen K.S."/>
            <person name="Wulff B.B."/>
            <person name="Steuernagel B."/>
            <person name="Mayer K.F."/>
            <person name="Olsen O.A."/>
        </authorList>
    </citation>
    <scope>NUCLEOTIDE SEQUENCE [LARGE SCALE GENOMIC DNA]</scope>
    <source>
        <strain evidence="3">cv. AL8/78</strain>
    </source>
</reference>
<organism evidence="2 3">
    <name type="scientific">Aegilops tauschii subsp. strangulata</name>
    <name type="common">Goatgrass</name>
    <dbReference type="NCBI Taxonomy" id="200361"/>
    <lineage>
        <taxon>Eukaryota</taxon>
        <taxon>Viridiplantae</taxon>
        <taxon>Streptophyta</taxon>
        <taxon>Embryophyta</taxon>
        <taxon>Tracheophyta</taxon>
        <taxon>Spermatophyta</taxon>
        <taxon>Magnoliopsida</taxon>
        <taxon>Liliopsida</taxon>
        <taxon>Poales</taxon>
        <taxon>Poaceae</taxon>
        <taxon>BOP clade</taxon>
        <taxon>Pooideae</taxon>
        <taxon>Triticodae</taxon>
        <taxon>Triticeae</taxon>
        <taxon>Triticinae</taxon>
        <taxon>Aegilops</taxon>
    </lineage>
</organism>
<dbReference type="EnsemblPlants" id="AET5Gv20388400.1">
    <property type="protein sequence ID" value="AET5Gv20388400.1"/>
    <property type="gene ID" value="AET5Gv20388400"/>
</dbReference>
<evidence type="ECO:0000313" key="2">
    <source>
        <dbReference type="EnsemblPlants" id="AET5Gv20388400.1"/>
    </source>
</evidence>
<reference evidence="2" key="5">
    <citation type="journal article" date="2021" name="G3 (Bethesda)">
        <title>Aegilops tauschii genome assembly Aet v5.0 features greater sequence contiguity and improved annotation.</title>
        <authorList>
            <person name="Wang L."/>
            <person name="Zhu T."/>
            <person name="Rodriguez J.C."/>
            <person name="Deal K.R."/>
            <person name="Dubcovsky J."/>
            <person name="McGuire P.E."/>
            <person name="Lux T."/>
            <person name="Spannagl M."/>
            <person name="Mayer K.F.X."/>
            <person name="Baldrich P."/>
            <person name="Meyers B.C."/>
            <person name="Huo N."/>
            <person name="Gu Y.Q."/>
            <person name="Zhou H."/>
            <person name="Devos K.M."/>
            <person name="Bennetzen J.L."/>
            <person name="Unver T."/>
            <person name="Budak H."/>
            <person name="Gulick P.J."/>
            <person name="Galiba G."/>
            <person name="Kalapos B."/>
            <person name="Nelson D.R."/>
            <person name="Li P."/>
            <person name="You F.M."/>
            <person name="Luo M.C."/>
            <person name="Dvorak J."/>
        </authorList>
    </citation>
    <scope>NUCLEOTIDE SEQUENCE [LARGE SCALE GENOMIC DNA]</scope>
    <source>
        <strain evidence="2">cv. AL8/78</strain>
    </source>
</reference>
<reference evidence="3" key="2">
    <citation type="journal article" date="2017" name="Nat. Plants">
        <title>The Aegilops tauschii genome reveals multiple impacts of transposons.</title>
        <authorList>
            <person name="Zhao G."/>
            <person name="Zou C."/>
            <person name="Li K."/>
            <person name="Wang K."/>
            <person name="Li T."/>
            <person name="Gao L."/>
            <person name="Zhang X."/>
            <person name="Wang H."/>
            <person name="Yang Z."/>
            <person name="Liu X."/>
            <person name="Jiang W."/>
            <person name="Mao L."/>
            <person name="Kong X."/>
            <person name="Jiao Y."/>
            <person name="Jia J."/>
        </authorList>
    </citation>
    <scope>NUCLEOTIDE SEQUENCE [LARGE SCALE GENOMIC DNA]</scope>
    <source>
        <strain evidence="3">cv. AL8/78</strain>
    </source>
</reference>
<feature type="region of interest" description="Disordered" evidence="1">
    <location>
        <begin position="1"/>
        <end position="31"/>
    </location>
</feature>
<feature type="compositionally biased region" description="Acidic residues" evidence="1">
    <location>
        <begin position="58"/>
        <end position="71"/>
    </location>
</feature>
<reference evidence="2" key="4">
    <citation type="submission" date="2019-03" db="UniProtKB">
        <authorList>
            <consortium name="EnsemblPlants"/>
        </authorList>
    </citation>
    <scope>IDENTIFICATION</scope>
</reference>
<feature type="region of interest" description="Disordered" evidence="1">
    <location>
        <begin position="50"/>
        <end position="71"/>
    </location>
</feature>
<evidence type="ECO:0000256" key="1">
    <source>
        <dbReference type="SAM" id="MobiDB-lite"/>
    </source>
</evidence>
<dbReference type="Proteomes" id="UP000015105">
    <property type="component" value="Chromosome 5D"/>
</dbReference>
<dbReference type="Gramene" id="AET5Gv20388400.1">
    <property type="protein sequence ID" value="AET5Gv20388400.1"/>
    <property type="gene ID" value="AET5Gv20388400"/>
</dbReference>
<evidence type="ECO:0000313" key="3">
    <source>
        <dbReference type="Proteomes" id="UP000015105"/>
    </source>
</evidence>
<dbReference type="AlphaFoldDB" id="A0A453KE35"/>
<dbReference type="STRING" id="200361.A0A453KE35"/>
<name>A0A453KE35_AEGTS</name>
<reference evidence="2" key="3">
    <citation type="journal article" date="2017" name="Nature">
        <title>Genome sequence of the progenitor of the wheat D genome Aegilops tauschii.</title>
        <authorList>
            <person name="Luo M.C."/>
            <person name="Gu Y.Q."/>
            <person name="Puiu D."/>
            <person name="Wang H."/>
            <person name="Twardziok S.O."/>
            <person name="Deal K.R."/>
            <person name="Huo N."/>
            <person name="Zhu T."/>
            <person name="Wang L."/>
            <person name="Wang Y."/>
            <person name="McGuire P.E."/>
            <person name="Liu S."/>
            <person name="Long H."/>
            <person name="Ramasamy R.K."/>
            <person name="Rodriguez J.C."/>
            <person name="Van S.L."/>
            <person name="Yuan L."/>
            <person name="Wang Z."/>
            <person name="Xia Z."/>
            <person name="Xiao L."/>
            <person name="Anderson O.D."/>
            <person name="Ouyang S."/>
            <person name="Liang Y."/>
            <person name="Zimin A.V."/>
            <person name="Pertea G."/>
            <person name="Qi P."/>
            <person name="Bennetzen J.L."/>
            <person name="Dai X."/>
            <person name="Dawson M.W."/>
            <person name="Muller H.G."/>
            <person name="Kugler K."/>
            <person name="Rivarola-Duarte L."/>
            <person name="Spannagl M."/>
            <person name="Mayer K.F.X."/>
            <person name="Lu F.H."/>
            <person name="Bevan M.W."/>
            <person name="Leroy P."/>
            <person name="Li P."/>
            <person name="You F.M."/>
            <person name="Sun Q."/>
            <person name="Liu Z."/>
            <person name="Lyons E."/>
            <person name="Wicker T."/>
            <person name="Salzberg S.L."/>
            <person name="Devos K.M."/>
            <person name="Dvorak J."/>
        </authorList>
    </citation>
    <scope>NUCLEOTIDE SEQUENCE [LARGE SCALE GENOMIC DNA]</scope>
    <source>
        <strain evidence="2">cv. AL8/78</strain>
    </source>
</reference>
<proteinExistence type="predicted"/>
<protein>
    <submittedName>
        <fullName evidence="2">Uncharacterized protein</fullName>
    </submittedName>
</protein>
<keyword evidence="3" id="KW-1185">Reference proteome</keyword>